<evidence type="ECO:0000256" key="1">
    <source>
        <dbReference type="SAM" id="Phobius"/>
    </source>
</evidence>
<dbReference type="AlphaFoldDB" id="A0A8J2LKV4"/>
<accession>A0A8J2LKV4</accession>
<keyword evidence="1" id="KW-0812">Transmembrane</keyword>
<organism evidence="2 3">
    <name type="scientific">Allacma fusca</name>
    <dbReference type="NCBI Taxonomy" id="39272"/>
    <lineage>
        <taxon>Eukaryota</taxon>
        <taxon>Metazoa</taxon>
        <taxon>Ecdysozoa</taxon>
        <taxon>Arthropoda</taxon>
        <taxon>Hexapoda</taxon>
        <taxon>Collembola</taxon>
        <taxon>Symphypleona</taxon>
        <taxon>Sminthuridae</taxon>
        <taxon>Allacma</taxon>
    </lineage>
</organism>
<proteinExistence type="predicted"/>
<dbReference type="EMBL" id="CAJVCH010531417">
    <property type="protein sequence ID" value="CAG7824015.1"/>
    <property type="molecule type" value="Genomic_DNA"/>
</dbReference>
<evidence type="ECO:0000313" key="3">
    <source>
        <dbReference type="Proteomes" id="UP000708208"/>
    </source>
</evidence>
<dbReference type="Proteomes" id="UP000708208">
    <property type="component" value="Unassembled WGS sequence"/>
</dbReference>
<protein>
    <submittedName>
        <fullName evidence="2">Uncharacterized protein</fullName>
    </submittedName>
</protein>
<keyword evidence="1" id="KW-1133">Transmembrane helix</keyword>
<feature type="transmembrane region" description="Helical" evidence="1">
    <location>
        <begin position="15"/>
        <end position="36"/>
    </location>
</feature>
<evidence type="ECO:0000313" key="2">
    <source>
        <dbReference type="EMBL" id="CAG7824015.1"/>
    </source>
</evidence>
<reference evidence="2" key="1">
    <citation type="submission" date="2021-06" db="EMBL/GenBank/DDBJ databases">
        <authorList>
            <person name="Hodson N. C."/>
            <person name="Mongue J. A."/>
            <person name="Jaron S. K."/>
        </authorList>
    </citation>
    <scope>NUCLEOTIDE SEQUENCE</scope>
</reference>
<comment type="caution">
    <text evidence="2">The sequence shown here is derived from an EMBL/GenBank/DDBJ whole genome shotgun (WGS) entry which is preliminary data.</text>
</comment>
<sequence>MTVSSIFHSFFETSLINYCLSVAIYALIFEVKVLYGLRSEPGSCLKHLKVYLLLSLICTKGLHLSLDPY</sequence>
<keyword evidence="1" id="KW-0472">Membrane</keyword>
<gene>
    <name evidence="2" type="ORF">AFUS01_LOCUS34198</name>
</gene>
<keyword evidence="3" id="KW-1185">Reference proteome</keyword>
<name>A0A8J2LKV4_9HEXA</name>